<organism evidence="1">
    <name type="scientific">candidate division TA06 bacterium ADurb.Bin131</name>
    <dbReference type="NCBI Taxonomy" id="1852827"/>
    <lineage>
        <taxon>Bacteria</taxon>
        <taxon>Bacteria division TA06</taxon>
    </lineage>
</organism>
<dbReference type="Proteomes" id="UP000485562">
    <property type="component" value="Unassembled WGS sequence"/>
</dbReference>
<reference evidence="1" key="1">
    <citation type="submission" date="2017-02" db="EMBL/GenBank/DDBJ databases">
        <title>Delving into the versatile metabolic prowess of the omnipresent phylum Bacteroidetes.</title>
        <authorList>
            <person name="Nobu M.K."/>
            <person name="Mei R."/>
            <person name="Narihiro T."/>
            <person name="Kuroda K."/>
            <person name="Liu W.-T."/>
        </authorList>
    </citation>
    <scope>NUCLEOTIDE SEQUENCE</scope>
    <source>
        <strain evidence="1">ADurb.Bin131</strain>
    </source>
</reference>
<dbReference type="PANTHER" id="PTHR42953">
    <property type="entry name" value="HIGH-AFFINITY ZINC UPTAKE SYSTEM PROTEIN ZNUA-RELATED"/>
    <property type="match status" value="1"/>
</dbReference>
<dbReference type="Gene3D" id="3.40.50.1980">
    <property type="entry name" value="Nitrogenase molybdenum iron protein domain"/>
    <property type="match status" value="2"/>
</dbReference>
<comment type="caution">
    <text evidence="1">The sequence shown here is derived from an EMBL/GenBank/DDBJ whole genome shotgun (WGS) entry which is preliminary data.</text>
</comment>
<dbReference type="GO" id="GO:0030001">
    <property type="term" value="P:metal ion transport"/>
    <property type="evidence" value="ECO:0007669"/>
    <property type="project" value="InterPro"/>
</dbReference>
<dbReference type="SUPFAM" id="SSF53807">
    <property type="entry name" value="Helical backbone' metal receptor"/>
    <property type="match status" value="1"/>
</dbReference>
<dbReference type="InterPro" id="IPR050492">
    <property type="entry name" value="Bact_metal-bind_prot9"/>
</dbReference>
<accession>A0A1V6C945</accession>
<name>A0A1V6C945_UNCT6</name>
<dbReference type="AlphaFoldDB" id="A0A1V6C945"/>
<proteinExistence type="predicted"/>
<sequence length="269" mass="30181">MKFINKIFFLTLFLTVGICWGNQIEIITTTSHISTIAQEIGQSKIKVSTLIPPGICPGHYEIRPGDIKKLHTNGILLYHGWEGFIDDIKSTVSNANAKLFCIDIPGNWLIPDTQIKAAEKISNILSMLDPSNKGVYLKNLASYTRRMLDLDRKIKNFIQCSKLQGIPVISSEILKDFLNYIGFNVIDTFGKDEELTPNNLKHLIDQAKLFNVKIIISNLQSGTNIGETISRITKKPHVVLSNFPGGFQNTETIEKTIMLNLILLKNAVR</sequence>
<dbReference type="GO" id="GO:0046872">
    <property type="term" value="F:metal ion binding"/>
    <property type="evidence" value="ECO:0007669"/>
    <property type="project" value="InterPro"/>
</dbReference>
<dbReference type="InterPro" id="IPR006127">
    <property type="entry name" value="ZnuA-like"/>
</dbReference>
<keyword evidence="1" id="KW-0449">Lipoprotein</keyword>
<evidence type="ECO:0000313" key="1">
    <source>
        <dbReference type="EMBL" id="OQB73394.1"/>
    </source>
</evidence>
<gene>
    <name evidence="1" type="primary">fimA_1</name>
    <name evidence="1" type="ORF">BWX89_00993</name>
</gene>
<dbReference type="EMBL" id="MWDQ01000082">
    <property type="protein sequence ID" value="OQB73394.1"/>
    <property type="molecule type" value="Genomic_DNA"/>
</dbReference>
<dbReference type="Pfam" id="PF01297">
    <property type="entry name" value="ZnuA"/>
    <property type="match status" value="1"/>
</dbReference>
<protein>
    <submittedName>
        <fullName evidence="1">Manganese ABC transporter substrate-binding lipoprotein</fullName>
    </submittedName>
</protein>